<dbReference type="HAMAP" id="MF_01054">
    <property type="entry name" value="UPF0237"/>
    <property type="match status" value="1"/>
</dbReference>
<dbReference type="RefSeq" id="WP_073050178.1">
    <property type="nucleotide sequence ID" value="NZ_FQZL01000024.1"/>
</dbReference>
<dbReference type="InterPro" id="IPR022986">
    <property type="entry name" value="UPF0237_ACT"/>
</dbReference>
<organism evidence="3 4">
    <name type="scientific">Dethiosulfatibacter aminovorans DSM 17477</name>
    <dbReference type="NCBI Taxonomy" id="1121476"/>
    <lineage>
        <taxon>Bacteria</taxon>
        <taxon>Bacillati</taxon>
        <taxon>Bacillota</taxon>
        <taxon>Tissierellia</taxon>
        <taxon>Dethiosulfatibacter</taxon>
    </lineage>
</organism>
<dbReference type="STRING" id="1121476.SAMN02745751_02789"/>
<evidence type="ECO:0000313" key="3">
    <source>
        <dbReference type="EMBL" id="SHJ53281.1"/>
    </source>
</evidence>
<dbReference type="CDD" id="cd04872">
    <property type="entry name" value="ACT_1ZPV"/>
    <property type="match status" value="1"/>
</dbReference>
<feature type="domain" description="ACT" evidence="2">
    <location>
        <begin position="4"/>
        <end position="78"/>
    </location>
</feature>
<dbReference type="NCBIfam" id="NF001220">
    <property type="entry name" value="PRK00194.1"/>
    <property type="match status" value="1"/>
</dbReference>
<dbReference type="InterPro" id="IPR045865">
    <property type="entry name" value="ACT-like_dom_sf"/>
</dbReference>
<dbReference type="InterPro" id="IPR002912">
    <property type="entry name" value="ACT_dom"/>
</dbReference>
<dbReference type="OrthoDB" id="9803078at2"/>
<dbReference type="SUPFAM" id="SSF55021">
    <property type="entry name" value="ACT-like"/>
    <property type="match status" value="1"/>
</dbReference>
<accession>A0A1M6K2S2</accession>
<dbReference type="PROSITE" id="PS51671">
    <property type="entry name" value="ACT"/>
    <property type="match status" value="1"/>
</dbReference>
<keyword evidence="4" id="KW-1185">Reference proteome</keyword>
<comment type="similarity">
    <text evidence="1">Belongs to the UPF0237 family.</text>
</comment>
<evidence type="ECO:0000256" key="1">
    <source>
        <dbReference type="HAMAP-Rule" id="MF_01054"/>
    </source>
</evidence>
<evidence type="ECO:0000259" key="2">
    <source>
        <dbReference type="PROSITE" id="PS51671"/>
    </source>
</evidence>
<evidence type="ECO:0000313" key="4">
    <source>
        <dbReference type="Proteomes" id="UP000184052"/>
    </source>
</evidence>
<gene>
    <name evidence="3" type="ORF">SAMN02745751_02789</name>
</gene>
<dbReference type="Proteomes" id="UP000184052">
    <property type="component" value="Unassembled WGS sequence"/>
</dbReference>
<proteinExistence type="inferred from homology"/>
<dbReference type="Gene3D" id="3.30.70.260">
    <property type="match status" value="1"/>
</dbReference>
<dbReference type="AlphaFoldDB" id="A0A1M6K2S2"/>
<sequence>MKAVLTIIGQDKVGIIARVSNVLAECNINILDINQTVMREYFTMIMLTDLTDVNVSFADVQKKLEEVEKELGMSIRIQREDIFTKMHEV</sequence>
<protein>
    <recommendedName>
        <fullName evidence="1">UPF0237 protein SAMN02745751_02789</fullName>
    </recommendedName>
</protein>
<name>A0A1M6K2S2_9FIRM</name>
<dbReference type="Pfam" id="PF13740">
    <property type="entry name" value="ACT_6"/>
    <property type="match status" value="1"/>
</dbReference>
<dbReference type="InterPro" id="IPR050990">
    <property type="entry name" value="UPF0237/GcvR_regulator"/>
</dbReference>
<dbReference type="EMBL" id="FQZL01000024">
    <property type="protein sequence ID" value="SHJ53281.1"/>
    <property type="molecule type" value="Genomic_DNA"/>
</dbReference>
<dbReference type="PANTHER" id="PTHR34875">
    <property type="entry name" value="UPF0237 PROTEIN MJ1558"/>
    <property type="match status" value="1"/>
</dbReference>
<reference evidence="3 4" key="1">
    <citation type="submission" date="2016-11" db="EMBL/GenBank/DDBJ databases">
        <authorList>
            <person name="Jaros S."/>
            <person name="Januszkiewicz K."/>
            <person name="Wedrychowicz H."/>
        </authorList>
    </citation>
    <scope>NUCLEOTIDE SEQUENCE [LARGE SCALE GENOMIC DNA]</scope>
    <source>
        <strain evidence="3 4">DSM 17477</strain>
    </source>
</reference>
<dbReference type="PANTHER" id="PTHR34875:SF6">
    <property type="entry name" value="UPF0237 PROTEIN MJ1558"/>
    <property type="match status" value="1"/>
</dbReference>